<dbReference type="PROSITE" id="PS01032">
    <property type="entry name" value="PPM_1"/>
    <property type="match status" value="1"/>
</dbReference>
<dbReference type="FunFam" id="3.60.40.10:FF:000111">
    <property type="entry name" value="Probable protein phosphatase 2C 75"/>
    <property type="match status" value="1"/>
</dbReference>
<dbReference type="eggNOG" id="KOG0698">
    <property type="taxonomic scope" value="Eukaryota"/>
</dbReference>
<evidence type="ECO:0000256" key="7">
    <source>
        <dbReference type="ARBA" id="ARBA00022842"/>
    </source>
</evidence>
<evidence type="ECO:0000256" key="8">
    <source>
        <dbReference type="ARBA" id="ARBA00022912"/>
    </source>
</evidence>
<comment type="catalytic activity">
    <reaction evidence="10">
        <text>O-phospho-L-seryl-[protein] + H2O = L-seryl-[protein] + phosphate</text>
        <dbReference type="Rhea" id="RHEA:20629"/>
        <dbReference type="Rhea" id="RHEA-COMP:9863"/>
        <dbReference type="Rhea" id="RHEA-COMP:11604"/>
        <dbReference type="ChEBI" id="CHEBI:15377"/>
        <dbReference type="ChEBI" id="CHEBI:29999"/>
        <dbReference type="ChEBI" id="CHEBI:43474"/>
        <dbReference type="ChEBI" id="CHEBI:83421"/>
        <dbReference type="EC" id="3.1.3.16"/>
    </reaction>
</comment>
<protein>
    <recommendedName>
        <fullName evidence="4">protein-serine/threonine phosphatase</fullName>
        <ecNumber evidence="4">3.1.3.16</ecNumber>
    </recommendedName>
</protein>
<proteinExistence type="inferred from homology"/>
<evidence type="ECO:0000256" key="13">
    <source>
        <dbReference type="SAM" id="MobiDB-lite"/>
    </source>
</evidence>
<evidence type="ECO:0000313" key="15">
    <source>
        <dbReference type="EnsemblPlants" id="OPUNC04G02370.1"/>
    </source>
</evidence>
<evidence type="ECO:0000256" key="11">
    <source>
        <dbReference type="ARBA" id="ARBA00048336"/>
    </source>
</evidence>
<dbReference type="EnsemblPlants" id="OPUNC04G02370.1">
    <property type="protein sequence ID" value="OPUNC04G02370.1"/>
    <property type="gene ID" value="OPUNC04G02370"/>
</dbReference>
<dbReference type="EC" id="3.1.3.16" evidence="4"/>
<evidence type="ECO:0000256" key="4">
    <source>
        <dbReference type="ARBA" id="ARBA00013081"/>
    </source>
</evidence>
<dbReference type="AlphaFoldDB" id="A0A0E0KMQ3"/>
<reference evidence="15" key="1">
    <citation type="submission" date="2015-04" db="UniProtKB">
        <authorList>
            <consortium name="EnsemblPlants"/>
        </authorList>
    </citation>
    <scope>IDENTIFICATION</scope>
</reference>
<keyword evidence="8 12" id="KW-0904">Protein phosphatase</keyword>
<keyword evidence="9" id="KW-0464">Manganese</keyword>
<evidence type="ECO:0000256" key="6">
    <source>
        <dbReference type="ARBA" id="ARBA00022801"/>
    </source>
</evidence>
<dbReference type="SUPFAM" id="SSF81606">
    <property type="entry name" value="PP2C-like"/>
    <property type="match status" value="1"/>
</dbReference>
<dbReference type="GO" id="GO:0046872">
    <property type="term" value="F:metal ion binding"/>
    <property type="evidence" value="ECO:0007669"/>
    <property type="project" value="UniProtKB-KW"/>
</dbReference>
<dbReference type="InterPro" id="IPR015655">
    <property type="entry name" value="PP2C"/>
</dbReference>
<feature type="compositionally biased region" description="Low complexity" evidence="13">
    <location>
        <begin position="386"/>
        <end position="410"/>
    </location>
</feature>
<feature type="compositionally biased region" description="Low complexity" evidence="13">
    <location>
        <begin position="70"/>
        <end position="92"/>
    </location>
</feature>
<dbReference type="SMART" id="SM00331">
    <property type="entry name" value="PP2C_SIG"/>
    <property type="match status" value="1"/>
</dbReference>
<dbReference type="SMART" id="SM00332">
    <property type="entry name" value="PP2Cc"/>
    <property type="match status" value="1"/>
</dbReference>
<dbReference type="HOGENOM" id="CLU_013173_20_0_1"/>
<dbReference type="Gramene" id="OPUNC04G02370.1">
    <property type="protein sequence ID" value="OPUNC04G02370.1"/>
    <property type="gene ID" value="OPUNC04G02370"/>
</dbReference>
<evidence type="ECO:0000259" key="14">
    <source>
        <dbReference type="PROSITE" id="PS51746"/>
    </source>
</evidence>
<organism evidence="15">
    <name type="scientific">Oryza punctata</name>
    <name type="common">Red rice</name>
    <dbReference type="NCBI Taxonomy" id="4537"/>
    <lineage>
        <taxon>Eukaryota</taxon>
        <taxon>Viridiplantae</taxon>
        <taxon>Streptophyta</taxon>
        <taxon>Embryophyta</taxon>
        <taxon>Tracheophyta</taxon>
        <taxon>Spermatophyta</taxon>
        <taxon>Magnoliopsida</taxon>
        <taxon>Liliopsida</taxon>
        <taxon>Poales</taxon>
        <taxon>Poaceae</taxon>
        <taxon>BOP clade</taxon>
        <taxon>Oryzoideae</taxon>
        <taxon>Oryzeae</taxon>
        <taxon>Oryzinae</taxon>
        <taxon>Oryza</taxon>
    </lineage>
</organism>
<keyword evidence="6 12" id="KW-0378">Hydrolase</keyword>
<evidence type="ECO:0000313" key="16">
    <source>
        <dbReference type="Proteomes" id="UP000026962"/>
    </source>
</evidence>
<reference evidence="15" key="2">
    <citation type="submission" date="2018-05" db="EMBL/GenBank/DDBJ databases">
        <title>OpunRS2 (Oryza punctata Reference Sequence Version 2).</title>
        <authorList>
            <person name="Zhang J."/>
            <person name="Kudrna D."/>
            <person name="Lee S."/>
            <person name="Talag J."/>
            <person name="Welchert J."/>
            <person name="Wing R.A."/>
        </authorList>
    </citation>
    <scope>NUCLEOTIDE SEQUENCE [LARGE SCALE GENOMIC DNA]</scope>
</reference>
<dbReference type="STRING" id="4537.A0A0E0KMQ3"/>
<evidence type="ECO:0000256" key="5">
    <source>
        <dbReference type="ARBA" id="ARBA00022723"/>
    </source>
</evidence>
<comment type="cofactor">
    <cofactor evidence="2">
        <name>Mg(2+)</name>
        <dbReference type="ChEBI" id="CHEBI:18420"/>
    </cofactor>
</comment>
<dbReference type="Proteomes" id="UP000026962">
    <property type="component" value="Chromosome 4"/>
</dbReference>
<evidence type="ECO:0000256" key="12">
    <source>
        <dbReference type="RuleBase" id="RU003465"/>
    </source>
</evidence>
<comment type="similarity">
    <text evidence="3 12">Belongs to the PP2C family.</text>
</comment>
<comment type="cofactor">
    <cofactor evidence="1">
        <name>Mn(2+)</name>
        <dbReference type="ChEBI" id="CHEBI:29035"/>
    </cofactor>
</comment>
<feature type="region of interest" description="Disordered" evidence="13">
    <location>
        <begin position="379"/>
        <end position="413"/>
    </location>
</feature>
<dbReference type="GO" id="GO:0004722">
    <property type="term" value="F:protein serine/threonine phosphatase activity"/>
    <property type="evidence" value="ECO:0007669"/>
    <property type="project" value="UniProtKB-EC"/>
</dbReference>
<feature type="domain" description="PPM-type phosphatase" evidence="14">
    <location>
        <begin position="125"/>
        <end position="444"/>
    </location>
</feature>
<dbReference type="InterPro" id="IPR001932">
    <property type="entry name" value="PPM-type_phosphatase-like_dom"/>
</dbReference>
<feature type="region of interest" description="Disordered" evidence="13">
    <location>
        <begin position="1"/>
        <end position="104"/>
    </location>
</feature>
<dbReference type="InterPro" id="IPR000222">
    <property type="entry name" value="PP2C_BS"/>
</dbReference>
<keyword evidence="16" id="KW-1185">Reference proteome</keyword>
<evidence type="ECO:0000256" key="2">
    <source>
        <dbReference type="ARBA" id="ARBA00001946"/>
    </source>
</evidence>
<evidence type="ECO:0000256" key="3">
    <source>
        <dbReference type="ARBA" id="ARBA00006702"/>
    </source>
</evidence>
<name>A0A0E0KMQ3_ORYPU</name>
<dbReference type="OMA" id="RMRDMED"/>
<dbReference type="Pfam" id="PF00481">
    <property type="entry name" value="PP2C"/>
    <property type="match status" value="1"/>
</dbReference>
<comment type="catalytic activity">
    <reaction evidence="11">
        <text>O-phospho-L-threonyl-[protein] + H2O = L-threonyl-[protein] + phosphate</text>
        <dbReference type="Rhea" id="RHEA:47004"/>
        <dbReference type="Rhea" id="RHEA-COMP:11060"/>
        <dbReference type="Rhea" id="RHEA-COMP:11605"/>
        <dbReference type="ChEBI" id="CHEBI:15377"/>
        <dbReference type="ChEBI" id="CHEBI:30013"/>
        <dbReference type="ChEBI" id="CHEBI:43474"/>
        <dbReference type="ChEBI" id="CHEBI:61977"/>
        <dbReference type="EC" id="3.1.3.16"/>
    </reaction>
</comment>
<accession>A0A0E0KMQ3</accession>
<keyword evidence="5" id="KW-0479">Metal-binding</keyword>
<dbReference type="PANTHER" id="PTHR47992">
    <property type="entry name" value="PROTEIN PHOSPHATASE"/>
    <property type="match status" value="1"/>
</dbReference>
<evidence type="ECO:0000256" key="10">
    <source>
        <dbReference type="ARBA" id="ARBA00047761"/>
    </source>
</evidence>
<dbReference type="CDD" id="cd00143">
    <property type="entry name" value="PP2Cc"/>
    <property type="match status" value="1"/>
</dbReference>
<keyword evidence="7" id="KW-0460">Magnesium</keyword>
<sequence>MVMASAGVNMPGGDGDHAAAATQECRLRRRRRGFSPRRYVPAAAASEEGDNNNRNNVAGGGGGGEKRSRPAPSASASPSPSPSPSTSASSDASSDREEGCSSAGAAARLPLPSEASTAAAVWPVAFGSVSLAGRMRDMEDAVSLRPSFCTWLDGSPMHFFAVFDGHGGPHVSALCREQMHVILAEEMAAEAAALRQRQPEAATAAEEEERAWRAALSRSFSRVDALAAVACACGRATVPACRCPLSGQTGAIIGSTAVVALLVRDRLVVSNCGDSRAVLCRAGDPLPLSSDHKPDRPDEKARIEAAGGRVVYLNGPRVRGILAMSRALGDKYLKPEVICEPDITITERTLDDECLILASDGMWDVISNETASGVARQCLEDGSPTSGRRAAGSGEAASSSTGAPAAAAVGQESEPRCYRAAALLARLALGRESSDNISVVVIDLKGRG</sequence>
<evidence type="ECO:0000256" key="9">
    <source>
        <dbReference type="ARBA" id="ARBA00023211"/>
    </source>
</evidence>
<dbReference type="PROSITE" id="PS51746">
    <property type="entry name" value="PPM_2"/>
    <property type="match status" value="1"/>
</dbReference>
<dbReference type="InterPro" id="IPR036457">
    <property type="entry name" value="PPM-type-like_dom_sf"/>
</dbReference>
<evidence type="ECO:0000256" key="1">
    <source>
        <dbReference type="ARBA" id="ARBA00001936"/>
    </source>
</evidence>
<dbReference type="Gene3D" id="3.60.40.10">
    <property type="entry name" value="PPM-type phosphatase domain"/>
    <property type="match status" value="1"/>
</dbReference>